<protein>
    <submittedName>
        <fullName evidence="1">Broad specificity phosphatase PhoE</fullName>
    </submittedName>
</protein>
<dbReference type="Gene3D" id="3.40.50.1240">
    <property type="entry name" value="Phosphoglycerate mutase-like"/>
    <property type="match status" value="1"/>
</dbReference>
<dbReference type="EMBL" id="SHKM01000002">
    <property type="protein sequence ID" value="RZT76429.1"/>
    <property type="molecule type" value="Genomic_DNA"/>
</dbReference>
<dbReference type="Pfam" id="PF00300">
    <property type="entry name" value="His_Phos_1"/>
    <property type="match status" value="1"/>
</dbReference>
<dbReference type="CDD" id="cd07040">
    <property type="entry name" value="HP"/>
    <property type="match status" value="1"/>
</dbReference>
<proteinExistence type="predicted"/>
<evidence type="ECO:0000313" key="1">
    <source>
        <dbReference type="EMBL" id="RZT76429.1"/>
    </source>
</evidence>
<keyword evidence="2" id="KW-1185">Reference proteome</keyword>
<organism evidence="1 2">
    <name type="scientific">Azospira oryzae</name>
    <dbReference type="NCBI Taxonomy" id="146939"/>
    <lineage>
        <taxon>Bacteria</taxon>
        <taxon>Pseudomonadati</taxon>
        <taxon>Pseudomonadota</taxon>
        <taxon>Betaproteobacteria</taxon>
        <taxon>Rhodocyclales</taxon>
        <taxon>Rhodocyclaceae</taxon>
        <taxon>Azospira</taxon>
    </lineage>
</organism>
<gene>
    <name evidence="1" type="ORF">EV678_2306</name>
</gene>
<reference evidence="1 2" key="1">
    <citation type="submission" date="2019-02" db="EMBL/GenBank/DDBJ databases">
        <title>Genomic Encyclopedia of Type Strains, Phase IV (KMG-IV): sequencing the most valuable type-strain genomes for metagenomic binning, comparative biology and taxonomic classification.</title>
        <authorList>
            <person name="Goeker M."/>
        </authorList>
    </citation>
    <scope>NUCLEOTIDE SEQUENCE [LARGE SCALE GENOMIC DNA]</scope>
    <source>
        <strain evidence="1 2">DSM 21223</strain>
    </source>
</reference>
<dbReference type="RefSeq" id="WP_130459626.1">
    <property type="nucleotide sequence ID" value="NZ_SHKM01000002.1"/>
</dbReference>
<dbReference type="SUPFAM" id="SSF53254">
    <property type="entry name" value="Phosphoglycerate mutase-like"/>
    <property type="match status" value="1"/>
</dbReference>
<name>A0ABY0IP40_9RHOO</name>
<accession>A0ABY0IP40</accession>
<comment type="caution">
    <text evidence="1">The sequence shown here is derived from an EMBL/GenBank/DDBJ whole genome shotgun (WGS) entry which is preliminary data.</text>
</comment>
<dbReference type="Proteomes" id="UP000292136">
    <property type="component" value="Unassembled WGS sequence"/>
</dbReference>
<sequence>MTKAHGWEIPASLLSNLEQSPVDQPVALLLRHSVRDELPPGEAGNQVPITDAGKDIALKLGQKLGARLRSLHSSPLPRCIQTAEALRFGSGVDARIAKSRLLGDPGVYVLDGSLAWRNWETLGHEEVMRHLVAGKDALPGMAQPDEAARFLVQSMLSSADGELGIHVFVTHDVLVTTTVARLQGVQHEPADWPLFLEGALFWRSKLGVHVVYRDSAHLVAPSILVPSSELHR</sequence>
<dbReference type="InterPro" id="IPR029033">
    <property type="entry name" value="His_PPase_superfam"/>
</dbReference>
<dbReference type="InterPro" id="IPR013078">
    <property type="entry name" value="His_Pase_superF_clade-1"/>
</dbReference>
<evidence type="ECO:0000313" key="2">
    <source>
        <dbReference type="Proteomes" id="UP000292136"/>
    </source>
</evidence>